<dbReference type="PANTHER" id="PTHR37812">
    <property type="entry name" value="MU-LIKE PROPHAGE FLUMU PROTEIN C"/>
    <property type="match status" value="1"/>
</dbReference>
<dbReference type="InterPro" id="IPR009057">
    <property type="entry name" value="Homeodomain-like_sf"/>
</dbReference>
<evidence type="ECO:0000259" key="1">
    <source>
        <dbReference type="Pfam" id="PF08765"/>
    </source>
</evidence>
<proteinExistence type="predicted"/>
<reference evidence="2" key="1">
    <citation type="journal article" date="2022" name="Arch. Microbiol.">
        <title>Microbulbifer okhotskensis sp. nov., isolated from a deep bottom sediment of the Okhotsk Sea.</title>
        <authorList>
            <person name="Romanenko L."/>
            <person name="Kurilenko V."/>
            <person name="Otstavnykh N."/>
            <person name="Velansky P."/>
            <person name="Isaeva M."/>
            <person name="Mikhailov V."/>
        </authorList>
    </citation>
    <scope>NUCLEOTIDE SEQUENCE</scope>
    <source>
        <strain evidence="2">OS29</strain>
    </source>
</reference>
<protein>
    <recommendedName>
        <fullName evidence="1">Mor transcription activator domain-containing protein</fullName>
    </recommendedName>
</protein>
<feature type="domain" description="Mor transcription activator" evidence="1">
    <location>
        <begin position="10"/>
        <end position="107"/>
    </location>
</feature>
<dbReference type="SUPFAM" id="SSF46689">
    <property type="entry name" value="Homeodomain-like"/>
    <property type="match status" value="1"/>
</dbReference>
<dbReference type="PANTHER" id="PTHR37812:SF1">
    <property type="entry name" value="MU-LIKE PROPHAGE FLUMU PROTEIN C"/>
    <property type="match status" value="1"/>
</dbReference>
<comment type="caution">
    <text evidence="2">The sequence shown here is derived from an EMBL/GenBank/DDBJ whole genome shotgun (WGS) entry which is preliminary data.</text>
</comment>
<sequence length="116" mass="13304">MRHQDPNMESRRHELLEEIHAHAREVLKQHGVNSDIADQAGCAIADHLATTWGGQIVTVPKDYHYRVASRDAQIYEEFNGRNHSQLARKYGMTVRGIYKVISRVRAKGDPNQPELF</sequence>
<evidence type="ECO:0000313" key="2">
    <source>
        <dbReference type="EMBL" id="MCO1336661.1"/>
    </source>
</evidence>
<dbReference type="EMBL" id="JALBWM010000172">
    <property type="protein sequence ID" value="MCO1336661.1"/>
    <property type="molecule type" value="Genomic_DNA"/>
</dbReference>
<keyword evidence="3" id="KW-1185">Reference proteome</keyword>
<dbReference type="InterPro" id="IPR052411">
    <property type="entry name" value="c-mor_Regulatory_Protein"/>
</dbReference>
<evidence type="ECO:0000313" key="3">
    <source>
        <dbReference type="Proteomes" id="UP001139028"/>
    </source>
</evidence>
<dbReference type="RefSeq" id="WP_252472471.1">
    <property type="nucleotide sequence ID" value="NZ_JALBWM010000172.1"/>
</dbReference>
<gene>
    <name evidence="2" type="ORF">MO867_20250</name>
</gene>
<name>A0A9X2J9H8_9GAMM</name>
<dbReference type="InterPro" id="IPR014875">
    <property type="entry name" value="Mor_transcription_activator"/>
</dbReference>
<dbReference type="Proteomes" id="UP001139028">
    <property type="component" value="Unassembled WGS sequence"/>
</dbReference>
<organism evidence="2 3">
    <name type="scientific">Microbulbifer okhotskensis</name>
    <dbReference type="NCBI Taxonomy" id="2926617"/>
    <lineage>
        <taxon>Bacteria</taxon>
        <taxon>Pseudomonadati</taxon>
        <taxon>Pseudomonadota</taxon>
        <taxon>Gammaproteobacteria</taxon>
        <taxon>Cellvibrionales</taxon>
        <taxon>Microbulbiferaceae</taxon>
        <taxon>Microbulbifer</taxon>
    </lineage>
</organism>
<accession>A0A9X2J9H8</accession>
<dbReference type="AlphaFoldDB" id="A0A9X2J9H8"/>
<dbReference type="Gene3D" id="1.10.10.60">
    <property type="entry name" value="Homeodomain-like"/>
    <property type="match status" value="1"/>
</dbReference>
<dbReference type="Pfam" id="PF08765">
    <property type="entry name" value="Mor"/>
    <property type="match status" value="1"/>
</dbReference>